<proteinExistence type="predicted"/>
<reference evidence="1" key="1">
    <citation type="submission" date="2020-04" db="EMBL/GenBank/DDBJ databases">
        <authorList>
            <person name="Chiriac C."/>
            <person name="Salcher M."/>
            <person name="Ghai R."/>
            <person name="Kavagutti S V."/>
        </authorList>
    </citation>
    <scope>NUCLEOTIDE SEQUENCE</scope>
</reference>
<protein>
    <submittedName>
        <fullName evidence="1">Uncharacterized protein</fullName>
    </submittedName>
</protein>
<accession>A0A6J5KM47</accession>
<organism evidence="1">
    <name type="scientific">uncultured Caudovirales phage</name>
    <dbReference type="NCBI Taxonomy" id="2100421"/>
    <lineage>
        <taxon>Viruses</taxon>
        <taxon>Duplodnaviria</taxon>
        <taxon>Heunggongvirae</taxon>
        <taxon>Uroviricota</taxon>
        <taxon>Caudoviricetes</taxon>
        <taxon>Peduoviridae</taxon>
        <taxon>Maltschvirus</taxon>
        <taxon>Maltschvirus maltsch</taxon>
    </lineage>
</organism>
<sequence length="87" mass="10109">MTKCLNCDLDATYRLDNQGTVIQYFCDVDLPGFLNKRALPEHVAVITKEFDEHKDADTIVKKNRAKNIKKRSLNRDSIKIEEIAEWI</sequence>
<gene>
    <name evidence="1" type="ORF">UFOVP27_123</name>
</gene>
<name>A0A6J5KM47_9CAUD</name>
<evidence type="ECO:0000313" key="1">
    <source>
        <dbReference type="EMBL" id="CAB4122246.1"/>
    </source>
</evidence>
<dbReference type="EMBL" id="LR796157">
    <property type="protein sequence ID" value="CAB4122246.1"/>
    <property type="molecule type" value="Genomic_DNA"/>
</dbReference>